<dbReference type="OrthoDB" id="10028886at2759"/>
<accession>A0A6A6B5C6</accession>
<dbReference type="GO" id="GO:0031146">
    <property type="term" value="P:SCF-dependent proteasomal ubiquitin-dependent protein catabolic process"/>
    <property type="evidence" value="ECO:0007669"/>
    <property type="project" value="TreeGrafter"/>
</dbReference>
<evidence type="ECO:0000313" key="3">
    <source>
        <dbReference type="Proteomes" id="UP000799438"/>
    </source>
</evidence>
<dbReference type="InterPro" id="IPR032675">
    <property type="entry name" value="LRR_dom_sf"/>
</dbReference>
<keyword evidence="3" id="KW-1185">Reference proteome</keyword>
<protein>
    <recommendedName>
        <fullName evidence="4">F-box domain-containing protein</fullName>
    </recommendedName>
</protein>
<dbReference type="RefSeq" id="XP_033395062.1">
    <property type="nucleotide sequence ID" value="XM_033539239.1"/>
</dbReference>
<dbReference type="GO" id="GO:0019005">
    <property type="term" value="C:SCF ubiquitin ligase complex"/>
    <property type="evidence" value="ECO:0007669"/>
    <property type="project" value="TreeGrafter"/>
</dbReference>
<gene>
    <name evidence="2" type="ORF">K452DRAFT_275565</name>
</gene>
<name>A0A6A6B5C6_9PEZI</name>
<sequence>MSVADNDGPQATNGRGSPDRQTPEPRQLPDDVLHLFCAELAHQRDFDSLFQCALVGKCLALPALTYLYRCHHLSPVRDGGSEAVALSQQALMVQKWSIMWRSIIASGLDMTLFPYCRYIKVLNLRDLQYLLEDDKFRGALTTKFFAGGMSRFKVMIEFPPKRGAKKRPARLDINTAINAIGEVLTQHTPTLEQISGNIQSSALINWAPRLPRLKSLELWQGQTLAESQAQAAIHENCPQFDALSFYTWEGEDVDEKLSGFIGGMKPHQLRYFEVISRSNVGAETCLSLNTQGESLKTLKLALKTSALEHLSLLKSCTALETLELEHIDVSTHPTDLEKTQNDVYHDMGEWLRACKSLTSLHFTGFPSAPPLVTPLLLDNDTNLCSLKVDWYAAAAHRDFHRALAHQPKLQSLSLSGMPETMGRDDVDTLIESLIQLKELRELKLTGVSDYFNDEHIISLAENLQHLEEVYFTGLSVGDAILPQVSTLKNLRRIDIAAMSSFTADGLLGFASKLGPGNKGIIVSVDAADMNTMLATEEIGVVRDVLLENVDGRLEYQPWRDPEVSDFEASDSE</sequence>
<dbReference type="PANTHER" id="PTHR13318">
    <property type="entry name" value="PARTNER OF PAIRED, ISOFORM B-RELATED"/>
    <property type="match status" value="1"/>
</dbReference>
<dbReference type="Gene3D" id="3.80.10.10">
    <property type="entry name" value="Ribonuclease Inhibitor"/>
    <property type="match status" value="2"/>
</dbReference>
<dbReference type="SUPFAM" id="SSF52047">
    <property type="entry name" value="RNI-like"/>
    <property type="match status" value="1"/>
</dbReference>
<dbReference type="Proteomes" id="UP000799438">
    <property type="component" value="Unassembled WGS sequence"/>
</dbReference>
<reference evidence="2" key="1">
    <citation type="journal article" date="2020" name="Stud. Mycol.">
        <title>101 Dothideomycetes genomes: a test case for predicting lifestyles and emergence of pathogens.</title>
        <authorList>
            <person name="Haridas S."/>
            <person name="Albert R."/>
            <person name="Binder M."/>
            <person name="Bloem J."/>
            <person name="Labutti K."/>
            <person name="Salamov A."/>
            <person name="Andreopoulos B."/>
            <person name="Baker S."/>
            <person name="Barry K."/>
            <person name="Bills G."/>
            <person name="Bluhm B."/>
            <person name="Cannon C."/>
            <person name="Castanera R."/>
            <person name="Culley D."/>
            <person name="Daum C."/>
            <person name="Ezra D."/>
            <person name="Gonzalez J."/>
            <person name="Henrissat B."/>
            <person name="Kuo A."/>
            <person name="Liang C."/>
            <person name="Lipzen A."/>
            <person name="Lutzoni F."/>
            <person name="Magnuson J."/>
            <person name="Mondo S."/>
            <person name="Nolan M."/>
            <person name="Ohm R."/>
            <person name="Pangilinan J."/>
            <person name="Park H.-J."/>
            <person name="Ramirez L."/>
            <person name="Alfaro M."/>
            <person name="Sun H."/>
            <person name="Tritt A."/>
            <person name="Yoshinaga Y."/>
            <person name="Zwiers L.-H."/>
            <person name="Turgeon B."/>
            <person name="Goodwin S."/>
            <person name="Spatafora J."/>
            <person name="Crous P."/>
            <person name="Grigoriev I."/>
        </authorList>
    </citation>
    <scope>NUCLEOTIDE SEQUENCE</scope>
    <source>
        <strain evidence="2">CBS 121167</strain>
    </source>
</reference>
<evidence type="ECO:0008006" key="4">
    <source>
        <dbReference type="Google" id="ProtNLM"/>
    </source>
</evidence>
<feature type="region of interest" description="Disordered" evidence="1">
    <location>
        <begin position="1"/>
        <end position="25"/>
    </location>
</feature>
<dbReference type="EMBL" id="ML995493">
    <property type="protein sequence ID" value="KAF2139349.1"/>
    <property type="molecule type" value="Genomic_DNA"/>
</dbReference>
<proteinExistence type="predicted"/>
<evidence type="ECO:0000256" key="1">
    <source>
        <dbReference type="SAM" id="MobiDB-lite"/>
    </source>
</evidence>
<dbReference type="AlphaFoldDB" id="A0A6A6B5C6"/>
<dbReference type="GeneID" id="54296735"/>
<evidence type="ECO:0000313" key="2">
    <source>
        <dbReference type="EMBL" id="KAF2139349.1"/>
    </source>
</evidence>
<organism evidence="2 3">
    <name type="scientific">Aplosporella prunicola CBS 121167</name>
    <dbReference type="NCBI Taxonomy" id="1176127"/>
    <lineage>
        <taxon>Eukaryota</taxon>
        <taxon>Fungi</taxon>
        <taxon>Dikarya</taxon>
        <taxon>Ascomycota</taxon>
        <taxon>Pezizomycotina</taxon>
        <taxon>Dothideomycetes</taxon>
        <taxon>Dothideomycetes incertae sedis</taxon>
        <taxon>Botryosphaeriales</taxon>
        <taxon>Aplosporellaceae</taxon>
        <taxon>Aplosporella</taxon>
    </lineage>
</organism>